<keyword evidence="1" id="KW-0472">Membrane</keyword>
<dbReference type="EMBL" id="AP019791">
    <property type="protein sequence ID" value="BBL80514.1"/>
    <property type="molecule type" value="Genomic_DNA"/>
</dbReference>
<keyword evidence="1" id="KW-0812">Transmembrane</keyword>
<evidence type="ECO:0000256" key="1">
    <source>
        <dbReference type="SAM" id="Phobius"/>
    </source>
</evidence>
<gene>
    <name evidence="2" type="ORF">RxyAA322_23680</name>
</gene>
<evidence type="ECO:0000313" key="2">
    <source>
        <dbReference type="EMBL" id="BBL80514.1"/>
    </source>
</evidence>
<keyword evidence="1" id="KW-1133">Transmembrane helix</keyword>
<feature type="transmembrane region" description="Helical" evidence="1">
    <location>
        <begin position="12"/>
        <end position="33"/>
    </location>
</feature>
<feature type="transmembrane region" description="Helical" evidence="1">
    <location>
        <begin position="45"/>
        <end position="64"/>
    </location>
</feature>
<proteinExistence type="predicted"/>
<dbReference type="OrthoDB" id="5244089at2"/>
<reference evidence="2" key="1">
    <citation type="journal article" date="2019" name="Microbiol. Resour. Announc.">
        <title>Complete Genome Sequence of Rubrobacter xylanophilus Strain AA3-22, Isolated from Arima Onsen in Japan.</title>
        <authorList>
            <person name="Tomariguchi N."/>
            <person name="Miyazaki K."/>
        </authorList>
    </citation>
    <scope>NUCLEOTIDE SEQUENCE [LARGE SCALE GENOMIC DNA]</scope>
    <source>
        <strain evidence="2">AA3-22</strain>
    </source>
</reference>
<dbReference type="AlphaFoldDB" id="A0A510HKU3"/>
<evidence type="ECO:0000313" key="3">
    <source>
        <dbReference type="Proteomes" id="UP000318065"/>
    </source>
</evidence>
<feature type="transmembrane region" description="Helical" evidence="1">
    <location>
        <begin position="70"/>
        <end position="92"/>
    </location>
</feature>
<dbReference type="RefSeq" id="WP_143528511.1">
    <property type="nucleotide sequence ID" value="NZ_AP019791.1"/>
</dbReference>
<name>A0A510HKU3_9ACTN</name>
<protein>
    <recommendedName>
        <fullName evidence="4">DUF1616 domain-containing protein</fullName>
    </recommendedName>
</protein>
<dbReference type="Proteomes" id="UP000318065">
    <property type="component" value="Chromosome"/>
</dbReference>
<keyword evidence="3" id="KW-1185">Reference proteome</keyword>
<sequence length="97" mass="10490">MMETVVGIIAGVLQYLPGVLVFYVPALFGTVLWRERGEGYRLKAGLWFVLGFGSIVAVHIMLRSVSAEQVAALVGISLLQIAVALALARLTVYRLAD</sequence>
<evidence type="ECO:0008006" key="4">
    <source>
        <dbReference type="Google" id="ProtNLM"/>
    </source>
</evidence>
<accession>A0A510HKU3</accession>
<organism evidence="2 3">
    <name type="scientific">Rubrobacter xylanophilus</name>
    <dbReference type="NCBI Taxonomy" id="49319"/>
    <lineage>
        <taxon>Bacteria</taxon>
        <taxon>Bacillati</taxon>
        <taxon>Actinomycetota</taxon>
        <taxon>Rubrobacteria</taxon>
        <taxon>Rubrobacterales</taxon>
        <taxon>Rubrobacteraceae</taxon>
        <taxon>Rubrobacter</taxon>
    </lineage>
</organism>